<keyword evidence="3" id="KW-1185">Reference proteome</keyword>
<organism evidence="2 3">
    <name type="scientific">Orbilia brochopaga</name>
    <dbReference type="NCBI Taxonomy" id="3140254"/>
    <lineage>
        <taxon>Eukaryota</taxon>
        <taxon>Fungi</taxon>
        <taxon>Dikarya</taxon>
        <taxon>Ascomycota</taxon>
        <taxon>Pezizomycotina</taxon>
        <taxon>Orbiliomycetes</taxon>
        <taxon>Orbiliales</taxon>
        <taxon>Orbiliaceae</taxon>
        <taxon>Orbilia</taxon>
    </lineage>
</organism>
<evidence type="ECO:0000313" key="2">
    <source>
        <dbReference type="EMBL" id="KAK6337920.1"/>
    </source>
</evidence>
<dbReference type="AlphaFoldDB" id="A0AAV9U8Q3"/>
<comment type="caution">
    <text evidence="2">The sequence shown here is derived from an EMBL/GenBank/DDBJ whole genome shotgun (WGS) entry which is preliminary data.</text>
</comment>
<evidence type="ECO:0000256" key="1">
    <source>
        <dbReference type="SAM" id="MobiDB-lite"/>
    </source>
</evidence>
<protein>
    <submittedName>
        <fullName evidence="2">Uncharacterized protein</fullName>
    </submittedName>
</protein>
<evidence type="ECO:0000313" key="3">
    <source>
        <dbReference type="Proteomes" id="UP001375240"/>
    </source>
</evidence>
<feature type="compositionally biased region" description="Low complexity" evidence="1">
    <location>
        <begin position="48"/>
        <end position="70"/>
    </location>
</feature>
<sequence>MANNSSFVRSDEVAPQPTQPIGAPRPVFTTIDLLRLVQQMGGMTVTCPSDPSSSSSPSSSRSGVSSATSPIPDADGTESEISSARVFARAMQASSAGSAEAQYADFGIGPVPVFDSSDLLAPVIPVLVFPSAPAPIVPVPVPAPALHVQVQPPSAAPNPLQPLNLPAPTATYPVVMEDVRAHRTPRFTWMEYDGDVVMTPVPDLPVPKRRRLAEERRSAVLKRRQPKSKIPAAVIRMAQEEVARRRKSSP</sequence>
<feature type="region of interest" description="Disordered" evidence="1">
    <location>
        <begin position="1"/>
        <end position="26"/>
    </location>
</feature>
<accession>A0AAV9U8Q3</accession>
<feature type="region of interest" description="Disordered" evidence="1">
    <location>
        <begin position="42"/>
        <end position="80"/>
    </location>
</feature>
<proteinExistence type="predicted"/>
<dbReference type="EMBL" id="JAVHNQ010000010">
    <property type="protein sequence ID" value="KAK6337920.1"/>
    <property type="molecule type" value="Genomic_DNA"/>
</dbReference>
<gene>
    <name evidence="2" type="ORF">TWF696_001397</name>
</gene>
<name>A0AAV9U8Q3_9PEZI</name>
<reference evidence="2 3" key="1">
    <citation type="submission" date="2019-10" db="EMBL/GenBank/DDBJ databases">
        <authorList>
            <person name="Palmer J.M."/>
        </authorList>
    </citation>
    <scope>NUCLEOTIDE SEQUENCE [LARGE SCALE GENOMIC DNA]</scope>
    <source>
        <strain evidence="2 3">TWF696</strain>
    </source>
</reference>
<dbReference type="Proteomes" id="UP001375240">
    <property type="component" value="Unassembled WGS sequence"/>
</dbReference>